<dbReference type="EMBL" id="JAACXV010015282">
    <property type="protein sequence ID" value="KAF7264995.1"/>
    <property type="molecule type" value="Genomic_DNA"/>
</dbReference>
<sequence length="279" mass="31896">MKLGFATARYRNRVAFLFGRFPVVSCEAYLTTRQFKNCSGLGRDRARSDPTHCGRLRLSGSSVSEIEHGLRTSISDKLCRNIVRLGKYRDRDYGASCAEKHLAQLQVAIFQIKLRNFEIIREVSIKDLCLFTSIIKTRHGINKVSLVSTTTSPTPFRKPTCHFVNKKSSETTALSQNICRRPTNRHRKRARLGARTMDLPFVASTNRRSADYRNILPFDRSTCRSRSNLDRHLLPIHVGLIVAIAPTANVIQLLFVARRYVRDLSGHVSEYWPRSLRFS</sequence>
<dbReference type="Proteomes" id="UP000625711">
    <property type="component" value="Unassembled WGS sequence"/>
</dbReference>
<keyword evidence="1" id="KW-1133">Transmembrane helix</keyword>
<protein>
    <submittedName>
        <fullName evidence="2">Uncharacterized protein</fullName>
    </submittedName>
</protein>
<evidence type="ECO:0000256" key="1">
    <source>
        <dbReference type="SAM" id="Phobius"/>
    </source>
</evidence>
<evidence type="ECO:0000313" key="3">
    <source>
        <dbReference type="Proteomes" id="UP000625711"/>
    </source>
</evidence>
<keyword evidence="1" id="KW-0812">Transmembrane</keyword>
<feature type="transmembrane region" description="Helical" evidence="1">
    <location>
        <begin position="233"/>
        <end position="257"/>
    </location>
</feature>
<gene>
    <name evidence="2" type="ORF">GWI33_021772</name>
</gene>
<keyword evidence="1" id="KW-0472">Membrane</keyword>
<reference evidence="2" key="1">
    <citation type="submission" date="2020-08" db="EMBL/GenBank/DDBJ databases">
        <title>Genome sequencing and assembly of the red palm weevil Rhynchophorus ferrugineus.</title>
        <authorList>
            <person name="Dias G.B."/>
            <person name="Bergman C.M."/>
            <person name="Manee M."/>
        </authorList>
    </citation>
    <scope>NUCLEOTIDE SEQUENCE</scope>
    <source>
        <strain evidence="2">AA-2017</strain>
        <tissue evidence="2">Whole larva</tissue>
    </source>
</reference>
<comment type="caution">
    <text evidence="2">The sequence shown here is derived from an EMBL/GenBank/DDBJ whole genome shotgun (WGS) entry which is preliminary data.</text>
</comment>
<organism evidence="2 3">
    <name type="scientific">Rhynchophorus ferrugineus</name>
    <name type="common">Red palm weevil</name>
    <name type="synonym">Curculio ferrugineus</name>
    <dbReference type="NCBI Taxonomy" id="354439"/>
    <lineage>
        <taxon>Eukaryota</taxon>
        <taxon>Metazoa</taxon>
        <taxon>Ecdysozoa</taxon>
        <taxon>Arthropoda</taxon>
        <taxon>Hexapoda</taxon>
        <taxon>Insecta</taxon>
        <taxon>Pterygota</taxon>
        <taxon>Neoptera</taxon>
        <taxon>Endopterygota</taxon>
        <taxon>Coleoptera</taxon>
        <taxon>Polyphaga</taxon>
        <taxon>Cucujiformia</taxon>
        <taxon>Curculionidae</taxon>
        <taxon>Dryophthorinae</taxon>
        <taxon>Rhynchophorus</taxon>
    </lineage>
</organism>
<proteinExistence type="predicted"/>
<evidence type="ECO:0000313" key="2">
    <source>
        <dbReference type="EMBL" id="KAF7264995.1"/>
    </source>
</evidence>
<name>A0A834HMG4_RHYFE</name>
<keyword evidence="3" id="KW-1185">Reference proteome</keyword>
<dbReference type="AlphaFoldDB" id="A0A834HMG4"/>
<accession>A0A834HMG4</accession>